<keyword evidence="3 6" id="KW-0812">Transmembrane</keyword>
<feature type="transmembrane region" description="Helical" evidence="6">
    <location>
        <begin position="177"/>
        <end position="197"/>
    </location>
</feature>
<evidence type="ECO:0000313" key="7">
    <source>
        <dbReference type="EMBL" id="KAK5058696.1"/>
    </source>
</evidence>
<evidence type="ECO:0000256" key="3">
    <source>
        <dbReference type="ARBA" id="ARBA00022692"/>
    </source>
</evidence>
<dbReference type="GO" id="GO:0005886">
    <property type="term" value="C:plasma membrane"/>
    <property type="evidence" value="ECO:0007669"/>
    <property type="project" value="TreeGrafter"/>
</dbReference>
<dbReference type="GeneID" id="89979114"/>
<gene>
    <name evidence="7" type="ORF">LTR84_010960</name>
</gene>
<dbReference type="Gene3D" id="1.10.4160.10">
    <property type="entry name" value="Hydantoin permease"/>
    <property type="match status" value="2"/>
</dbReference>
<dbReference type="EMBL" id="JAVRRD010000005">
    <property type="protein sequence ID" value="KAK5058696.1"/>
    <property type="molecule type" value="Genomic_DNA"/>
</dbReference>
<dbReference type="AlphaFoldDB" id="A0AAV9NK99"/>
<reference evidence="7 8" key="1">
    <citation type="submission" date="2023-08" db="EMBL/GenBank/DDBJ databases">
        <title>Black Yeasts Isolated from many extreme environments.</title>
        <authorList>
            <person name="Coleine C."/>
            <person name="Stajich J.E."/>
            <person name="Selbmann L."/>
        </authorList>
    </citation>
    <scope>NUCLEOTIDE SEQUENCE [LARGE SCALE GENOMIC DNA]</scope>
    <source>
        <strain evidence="7 8">CCFEE 5792</strain>
    </source>
</reference>
<feature type="transmembrane region" description="Helical" evidence="6">
    <location>
        <begin position="289"/>
        <end position="311"/>
    </location>
</feature>
<organism evidence="7 8">
    <name type="scientific">Exophiala bonariae</name>
    <dbReference type="NCBI Taxonomy" id="1690606"/>
    <lineage>
        <taxon>Eukaryota</taxon>
        <taxon>Fungi</taxon>
        <taxon>Dikarya</taxon>
        <taxon>Ascomycota</taxon>
        <taxon>Pezizomycotina</taxon>
        <taxon>Eurotiomycetes</taxon>
        <taxon>Chaetothyriomycetidae</taxon>
        <taxon>Chaetothyriales</taxon>
        <taxon>Herpotrichiellaceae</taxon>
        <taxon>Exophiala</taxon>
    </lineage>
</organism>
<dbReference type="Proteomes" id="UP001358417">
    <property type="component" value="Unassembled WGS sequence"/>
</dbReference>
<evidence type="ECO:0000256" key="4">
    <source>
        <dbReference type="ARBA" id="ARBA00022989"/>
    </source>
</evidence>
<feature type="transmembrane region" description="Helical" evidence="6">
    <location>
        <begin position="342"/>
        <end position="367"/>
    </location>
</feature>
<feature type="transmembrane region" description="Helical" evidence="6">
    <location>
        <begin position="481"/>
        <end position="501"/>
    </location>
</feature>
<comment type="caution">
    <text evidence="7">The sequence shown here is derived from an EMBL/GenBank/DDBJ whole genome shotgun (WGS) entry which is preliminary data.</text>
</comment>
<dbReference type="InterPro" id="IPR001248">
    <property type="entry name" value="Pur-cyt_permease"/>
</dbReference>
<keyword evidence="5 6" id="KW-0472">Membrane</keyword>
<dbReference type="GO" id="GO:0015205">
    <property type="term" value="F:nucleobase transmembrane transporter activity"/>
    <property type="evidence" value="ECO:0007669"/>
    <property type="project" value="TreeGrafter"/>
</dbReference>
<keyword evidence="8" id="KW-1185">Reference proteome</keyword>
<feature type="transmembrane region" description="Helical" evidence="6">
    <location>
        <begin position="85"/>
        <end position="104"/>
    </location>
</feature>
<feature type="transmembrane region" description="Helical" evidence="6">
    <location>
        <begin position="247"/>
        <end position="269"/>
    </location>
</feature>
<dbReference type="PANTHER" id="PTHR30618:SF0">
    <property type="entry name" value="PURINE-URACIL PERMEASE NCS1"/>
    <property type="match status" value="1"/>
</dbReference>
<dbReference type="InterPro" id="IPR045225">
    <property type="entry name" value="Uracil/uridine/allantoin_perm"/>
</dbReference>
<evidence type="ECO:0000256" key="1">
    <source>
        <dbReference type="ARBA" id="ARBA00004141"/>
    </source>
</evidence>
<accession>A0AAV9NK99</accession>
<dbReference type="RefSeq" id="XP_064709219.1">
    <property type="nucleotide sequence ID" value="XM_064854493.1"/>
</dbReference>
<comment type="similarity">
    <text evidence="2">Belongs to the purine-cytosine permease (2.A.39) family.</text>
</comment>
<dbReference type="PANTHER" id="PTHR30618">
    <property type="entry name" value="NCS1 FAMILY PURINE/PYRIMIDINE TRANSPORTER"/>
    <property type="match status" value="1"/>
</dbReference>
<feature type="transmembrane region" description="Helical" evidence="6">
    <location>
        <begin position="209"/>
        <end position="227"/>
    </location>
</feature>
<dbReference type="Pfam" id="PF02133">
    <property type="entry name" value="Transp_cyt_pur"/>
    <property type="match status" value="2"/>
</dbReference>
<feature type="transmembrane region" description="Helical" evidence="6">
    <location>
        <begin position="379"/>
        <end position="398"/>
    </location>
</feature>
<evidence type="ECO:0000256" key="5">
    <source>
        <dbReference type="ARBA" id="ARBA00023136"/>
    </source>
</evidence>
<feature type="transmembrane region" description="Helical" evidence="6">
    <location>
        <begin position="116"/>
        <end position="137"/>
    </location>
</feature>
<sequence>MTSPKRTRLQAFKHAFSSPSAFRQALVLSSSTSFLINEDLAPSPPSKQTWTVWSFFAYWWSESWCVSTWAVGSSMITLGASIRDSLIVVFFANLFSALVIVLNGRAAARYHIGFPVVARASFGIYGHYFAVCLRCMVSIIWGGVNLYFQGQFISICLRCIFPGWNTMKNPIPKSQEITIQTLIGYILAFFTTLPFVFIHTSKIQKLFHVKSVVMPAAGLGIVIWAITTNGGVGSQKLEQTAPPVSSAVYAWGMIAQVNSVLGINSALLVTVPDLARYSKTQNAQVWGQILSLPLGQTLCAAFGILSTSAVFNLTGKSFWNPYDLLHGILDYTSYSSGARAGIFFASFSFAFATLGTSIACNFIPLAADVTALLPKYINIIRAQLLCLIVAFSIVPWRIIGSSASGFLNFLDGYCIFQGPIVSIMLVDYFLIRRGNLLVNPGSASSATHGDHHIAASPDSLGDSLASREEDGLYTASAHGRYFYLFGFNIRAFLAFIAGFLIPLPGFIQSFNPTHDNKLDVASKLVTLGWLLSFFIAGMVYWIECFIFPVPGNDGDHGFETARIYTEEWKAERVPHTCIDDAEVLQVAEEGKIEKHVQQVQVTISS</sequence>
<evidence type="ECO:0000256" key="6">
    <source>
        <dbReference type="SAM" id="Phobius"/>
    </source>
</evidence>
<comment type="subcellular location">
    <subcellularLocation>
        <location evidence="1">Membrane</location>
        <topology evidence="1">Multi-pass membrane protein</topology>
    </subcellularLocation>
</comment>
<evidence type="ECO:0000256" key="2">
    <source>
        <dbReference type="ARBA" id="ARBA00008974"/>
    </source>
</evidence>
<feature type="transmembrane region" description="Helical" evidence="6">
    <location>
        <begin position="144"/>
        <end position="165"/>
    </location>
</feature>
<keyword evidence="4 6" id="KW-1133">Transmembrane helix</keyword>
<proteinExistence type="inferred from homology"/>
<feature type="transmembrane region" description="Helical" evidence="6">
    <location>
        <begin position="521"/>
        <end position="542"/>
    </location>
</feature>
<evidence type="ECO:0000313" key="8">
    <source>
        <dbReference type="Proteomes" id="UP001358417"/>
    </source>
</evidence>
<feature type="transmembrane region" description="Helical" evidence="6">
    <location>
        <begin position="410"/>
        <end position="431"/>
    </location>
</feature>
<name>A0AAV9NK99_9EURO</name>
<evidence type="ECO:0008006" key="9">
    <source>
        <dbReference type="Google" id="ProtNLM"/>
    </source>
</evidence>
<protein>
    <recommendedName>
        <fullName evidence="9">NCS1 nucleoside transporter</fullName>
    </recommendedName>
</protein>